<dbReference type="EMBL" id="CP076643">
    <property type="protein sequence ID" value="QXO17303.1"/>
    <property type="molecule type" value="Genomic_DNA"/>
</dbReference>
<dbReference type="RefSeq" id="WP_218562527.1">
    <property type="nucleotide sequence ID" value="NZ_CP076643.1"/>
</dbReference>
<dbReference type="AlphaFoldDB" id="A0A975U907"/>
<dbReference type="Proteomes" id="UP000694232">
    <property type="component" value="Chromosome 1"/>
</dbReference>
<sequence length="359" mass="40570">MLFKLLFKWCIRLTGKSKPGLEVTAEKPRVLIIPYNAIGDMVMTAPLFTALKKAHPDWQLEVLCSSRNQDIIRYHPAIQRCWQVDLSLKPHRAWSQRAARNELYSQQFDKIVYLEERIHWVALWRIHRLHAAEKLSLPFAQRLIEKKQIDPVALGIFDRTIGADYEHTPHFTRRMMSIVPALGGEIPHKMEYDLNLPHQKSGWGKVLPAGERLLFNPCGTQSGNTLSSEQACSILTQLESLDIKVCVFDLPDVRQKLADYPHQDRISYLASGSISQAGDLIREMSLVLTTDTSIGHISSALGITTFIMRSDEAWRANCDPLADNTCLLIGKNTLASLAPELVLEQLQNFLSEHKPAACA</sequence>
<dbReference type="GO" id="GO:0008713">
    <property type="term" value="F:ADP-heptose-lipopolysaccharide heptosyltransferase activity"/>
    <property type="evidence" value="ECO:0007669"/>
    <property type="project" value="TreeGrafter"/>
</dbReference>
<accession>A0A975U907</accession>
<dbReference type="GO" id="GO:0005829">
    <property type="term" value="C:cytosol"/>
    <property type="evidence" value="ECO:0007669"/>
    <property type="project" value="TreeGrafter"/>
</dbReference>
<organism evidence="1 2">
    <name type="scientific">Vibrio ostreae</name>
    <dbReference type="NCBI Taxonomy" id="2841925"/>
    <lineage>
        <taxon>Bacteria</taxon>
        <taxon>Pseudomonadati</taxon>
        <taxon>Pseudomonadota</taxon>
        <taxon>Gammaproteobacteria</taxon>
        <taxon>Vibrionales</taxon>
        <taxon>Vibrionaceae</taxon>
        <taxon>Vibrio</taxon>
    </lineage>
</organism>
<proteinExistence type="predicted"/>
<name>A0A975U907_9VIBR</name>
<dbReference type="KEGG" id="vos:KNV97_18170"/>
<reference evidence="1" key="1">
    <citation type="submission" date="2021-06" db="EMBL/GenBank/DDBJ databases">
        <title>Vibrio nov. sp., novel gut bacterium isolated from Yellow Sea oyster.</title>
        <authorList>
            <person name="Muhammad N."/>
            <person name="Nguyen T.H."/>
            <person name="Lee Y.-J."/>
            <person name="Ko J."/>
            <person name="Kim S.-G."/>
        </authorList>
    </citation>
    <scope>NUCLEOTIDE SEQUENCE</scope>
    <source>
        <strain evidence="1">OG9-811</strain>
    </source>
</reference>
<evidence type="ECO:0000313" key="1">
    <source>
        <dbReference type="EMBL" id="QXO17303.1"/>
    </source>
</evidence>
<dbReference type="GO" id="GO:0009244">
    <property type="term" value="P:lipopolysaccharide core region biosynthetic process"/>
    <property type="evidence" value="ECO:0007669"/>
    <property type="project" value="TreeGrafter"/>
</dbReference>
<evidence type="ECO:0008006" key="3">
    <source>
        <dbReference type="Google" id="ProtNLM"/>
    </source>
</evidence>
<keyword evidence="2" id="KW-1185">Reference proteome</keyword>
<dbReference type="InterPro" id="IPR051199">
    <property type="entry name" value="LPS_LOS_Heptosyltrfase"/>
</dbReference>
<dbReference type="PANTHER" id="PTHR30160">
    <property type="entry name" value="TETRAACYLDISACCHARIDE 4'-KINASE-RELATED"/>
    <property type="match status" value="1"/>
</dbReference>
<gene>
    <name evidence="1" type="ORF">KNV97_18170</name>
</gene>
<evidence type="ECO:0000313" key="2">
    <source>
        <dbReference type="Proteomes" id="UP000694232"/>
    </source>
</evidence>
<protein>
    <recommendedName>
        <fullName evidence="3">Lipopolysaccharide heptosyltransferase family protein</fullName>
    </recommendedName>
</protein>